<evidence type="ECO:0000313" key="1">
    <source>
        <dbReference type="EMBL" id="KAK8836846.1"/>
    </source>
</evidence>
<reference evidence="1 2" key="1">
    <citation type="submission" date="2024-04" db="EMBL/GenBank/DDBJ databases">
        <title>Tritrichomonas musculus Genome.</title>
        <authorList>
            <person name="Alves-Ferreira E."/>
            <person name="Grigg M."/>
            <person name="Lorenzi H."/>
            <person name="Galac M."/>
        </authorList>
    </citation>
    <scope>NUCLEOTIDE SEQUENCE [LARGE SCALE GENOMIC DNA]</scope>
    <source>
        <strain evidence="1 2">EAF2021</strain>
    </source>
</reference>
<evidence type="ECO:0000313" key="2">
    <source>
        <dbReference type="Proteomes" id="UP001470230"/>
    </source>
</evidence>
<proteinExistence type="predicted"/>
<sequence>MSSSLLNKPLSIFRTGVRDEKTAAAIVSLDIYTIKTIFGDGTVILELLDPQTRKYIPDSLNLDSNEKKISDDYIEEENICTLGSVSDNDIVLEDEKFNLTIKELDELLNCEKWDDLSDVLKKKIMNTNK</sequence>
<dbReference type="EMBL" id="JAPFFF010000063">
    <property type="protein sequence ID" value="KAK8836846.1"/>
    <property type="molecule type" value="Genomic_DNA"/>
</dbReference>
<accession>A0ABR2GSJ1</accession>
<organism evidence="1 2">
    <name type="scientific">Tritrichomonas musculus</name>
    <dbReference type="NCBI Taxonomy" id="1915356"/>
    <lineage>
        <taxon>Eukaryota</taxon>
        <taxon>Metamonada</taxon>
        <taxon>Parabasalia</taxon>
        <taxon>Tritrichomonadida</taxon>
        <taxon>Tritrichomonadidae</taxon>
        <taxon>Tritrichomonas</taxon>
    </lineage>
</organism>
<name>A0ABR2GSJ1_9EUKA</name>
<dbReference type="Proteomes" id="UP001470230">
    <property type="component" value="Unassembled WGS sequence"/>
</dbReference>
<comment type="caution">
    <text evidence="1">The sequence shown here is derived from an EMBL/GenBank/DDBJ whole genome shotgun (WGS) entry which is preliminary data.</text>
</comment>
<protein>
    <submittedName>
        <fullName evidence="1">Uncharacterized protein</fullName>
    </submittedName>
</protein>
<gene>
    <name evidence="1" type="ORF">M9Y10_037370</name>
</gene>
<keyword evidence="2" id="KW-1185">Reference proteome</keyword>